<dbReference type="PANTHER" id="PTHR36681">
    <property type="entry name" value="NUCLEAR GTPASE, GERMINAL CENTER-ASSOCIATED, TANDEM DUPLICATE 3"/>
    <property type="match status" value="1"/>
</dbReference>
<protein>
    <submittedName>
        <fullName evidence="4">Uncharacterized protein</fullName>
    </submittedName>
</protein>
<feature type="region of interest" description="Disordered" evidence="1">
    <location>
        <begin position="1"/>
        <end position="36"/>
    </location>
</feature>
<dbReference type="RefSeq" id="XP_037160764.1">
    <property type="nucleotide sequence ID" value="XM_037312359.1"/>
</dbReference>
<dbReference type="InterPro" id="IPR027417">
    <property type="entry name" value="P-loop_NTPase"/>
</dbReference>
<name>A0A8H6L0V0_9LECA</name>
<keyword evidence="5" id="KW-1185">Reference proteome</keyword>
<dbReference type="OrthoDB" id="5427350at2759"/>
<feature type="compositionally biased region" description="Polar residues" evidence="1">
    <location>
        <begin position="1"/>
        <end position="26"/>
    </location>
</feature>
<sequence length="890" mass="100447">MRQSQVEGHESTATPEWTNNNPTQDEMATDNSDDEFDAGEEFRDRVNAIKNGADTMYNPMSEALPKLPAYHPSFIKAERYCSELMEDAALVLKNAEYKDTRILQLLEKASSNQSLEYPKPRIVGLMGDSGVGKSSLINSLLDTPDIALSGANGEACTNVITEYHQAQPSQKTPFMAEIILFEPSSMQRILEIHLGSYYRYVHGSVETMDQEAIDELNAQVSTALETFQALFANREDFSNEERTKEFLEQAKSASDSEMLQKLFGWIQESISKCGAEGGIIRRSVYSPEELGSETERFIKSCKHLLDENDCHVPSLWPLIQKVRVSLHSPLLKRGLIITDLPGLSDFNTIRTTITTRYMRRCDFALLVAPIARIQTDNLVQRRLGELHRLLGTRRALLCSKIDDVPAKQKPSDLDANPQDIEQHERLKAVYDHVCREKSRLTSLKKLERGKAKQTFTQKIVDLELNKKIYSALLREGLILMRNRKVTTIMRQKDKNITQDRALLFVFAVSNSDYIKHKDGYDLSEEIPVSIHVTGIPRVRYQLSRMPARSRLHALKHYCHGTVEDMIGSLHNWSQQSIIQRRVELTELVAKPRAAVGAEIFKYVAELKSVLESCILQECEDCQEAWVENSVRLFEKWTKEWHGSTFAAWCRNNGAHKTKARPYVSWNAEILGPVFKDLTTAWQVFDDGIANAKENCFAALVGLVDGIGEDLAAEEGISMEPMAPFLSSLASKKTLLRKCLDDFSVKVKTISRDTKLNITMDDEDPDSFLLQAMSPLYAKCTKVTGRNKHMQRCTLLNDAMSKGGPFAGFCSGIKKAIEEEIDRQQSEVLRGVQGVFNMVLEDFNSTFTVEEIPDPKRDLLRSQIQQFVDHAQAKINGPLATELATAMADSK</sequence>
<feature type="compositionally biased region" description="Acidic residues" evidence="1">
    <location>
        <begin position="27"/>
        <end position="36"/>
    </location>
</feature>
<dbReference type="AlphaFoldDB" id="A0A8H6L0V0"/>
<organism evidence="4 5">
    <name type="scientific">Letharia columbiana</name>
    <dbReference type="NCBI Taxonomy" id="112416"/>
    <lineage>
        <taxon>Eukaryota</taxon>
        <taxon>Fungi</taxon>
        <taxon>Dikarya</taxon>
        <taxon>Ascomycota</taxon>
        <taxon>Pezizomycotina</taxon>
        <taxon>Lecanoromycetes</taxon>
        <taxon>OSLEUM clade</taxon>
        <taxon>Lecanoromycetidae</taxon>
        <taxon>Lecanorales</taxon>
        <taxon>Lecanorineae</taxon>
        <taxon>Parmeliaceae</taxon>
        <taxon>Letharia</taxon>
    </lineage>
</organism>
<evidence type="ECO:0000256" key="1">
    <source>
        <dbReference type="SAM" id="MobiDB-lite"/>
    </source>
</evidence>
<evidence type="ECO:0000259" key="2">
    <source>
        <dbReference type="Pfam" id="PF00350"/>
    </source>
</evidence>
<dbReference type="EMBL" id="JACCJC010000058">
    <property type="protein sequence ID" value="KAF6231331.1"/>
    <property type="molecule type" value="Genomic_DNA"/>
</dbReference>
<reference evidence="4 5" key="1">
    <citation type="journal article" date="2020" name="Genomics">
        <title>Complete, high-quality genomes from long-read metagenomic sequencing of two wolf lichen thalli reveals enigmatic genome architecture.</title>
        <authorList>
            <person name="McKenzie S.K."/>
            <person name="Walston R.F."/>
            <person name="Allen J.L."/>
        </authorList>
    </citation>
    <scope>NUCLEOTIDE SEQUENCE [LARGE SCALE GENOMIC DNA]</scope>
    <source>
        <strain evidence="4">WasteWater2</strain>
    </source>
</reference>
<dbReference type="PANTHER" id="PTHR36681:SF3">
    <property type="entry name" value="NUCLEAR GTPASE, GERMINAL CENTER-ASSOCIATED, TANDEM DUPLICATE 3"/>
    <property type="match status" value="1"/>
</dbReference>
<dbReference type="InterPro" id="IPR056024">
    <property type="entry name" value="DUF7605"/>
</dbReference>
<gene>
    <name evidence="4" type="ORF">HO173_010474</name>
</gene>
<accession>A0A8H6L0V0</accession>
<feature type="domain" description="DUF7605" evidence="3">
    <location>
        <begin position="622"/>
        <end position="805"/>
    </location>
</feature>
<evidence type="ECO:0000259" key="3">
    <source>
        <dbReference type="Pfam" id="PF24564"/>
    </source>
</evidence>
<dbReference type="Proteomes" id="UP000578531">
    <property type="component" value="Unassembled WGS sequence"/>
</dbReference>
<dbReference type="GeneID" id="59292120"/>
<proteinExistence type="predicted"/>
<dbReference type="Gene3D" id="3.40.50.300">
    <property type="entry name" value="P-loop containing nucleotide triphosphate hydrolases"/>
    <property type="match status" value="2"/>
</dbReference>
<dbReference type="CDD" id="cd00882">
    <property type="entry name" value="Ras_like_GTPase"/>
    <property type="match status" value="1"/>
</dbReference>
<dbReference type="InterPro" id="IPR045063">
    <property type="entry name" value="Dynamin_N"/>
</dbReference>
<dbReference type="SUPFAM" id="SSF52540">
    <property type="entry name" value="P-loop containing nucleoside triphosphate hydrolases"/>
    <property type="match status" value="1"/>
</dbReference>
<feature type="domain" description="Dynamin N-terminal" evidence="2">
    <location>
        <begin position="124"/>
        <end position="375"/>
    </location>
</feature>
<evidence type="ECO:0000313" key="4">
    <source>
        <dbReference type="EMBL" id="KAF6231331.1"/>
    </source>
</evidence>
<dbReference type="Pfam" id="PF24564">
    <property type="entry name" value="DUF7605"/>
    <property type="match status" value="1"/>
</dbReference>
<dbReference type="Pfam" id="PF00350">
    <property type="entry name" value="Dynamin_N"/>
    <property type="match status" value="1"/>
</dbReference>
<evidence type="ECO:0000313" key="5">
    <source>
        <dbReference type="Proteomes" id="UP000578531"/>
    </source>
</evidence>
<comment type="caution">
    <text evidence="4">The sequence shown here is derived from an EMBL/GenBank/DDBJ whole genome shotgun (WGS) entry which is preliminary data.</text>
</comment>